<keyword evidence="2" id="KW-1185">Reference proteome</keyword>
<sequence>MSRPPATPYPHLPSQADLFYLCTTLSTSDTSLNLNPPSKSSLLIGILLLGNDLIQTLDIAPADLLSMLSEEVMERLGASEDLRSQAIELDIRYVSESGEGLFSLTAGLRVPVTVS</sequence>
<name>A0A8E2JRM2_9PEZI</name>
<dbReference type="OrthoDB" id="543156at2759"/>
<gene>
    <name evidence="1" type="ORF">AOQ84DRAFT_74145</name>
</gene>
<dbReference type="Proteomes" id="UP000250140">
    <property type="component" value="Unassembled WGS sequence"/>
</dbReference>
<evidence type="ECO:0000313" key="2">
    <source>
        <dbReference type="Proteomes" id="UP000250140"/>
    </source>
</evidence>
<accession>A0A8E2JRM2</accession>
<evidence type="ECO:0000313" key="1">
    <source>
        <dbReference type="EMBL" id="OCL06589.1"/>
    </source>
</evidence>
<dbReference type="EMBL" id="KV750029">
    <property type="protein sequence ID" value="OCL06589.1"/>
    <property type="molecule type" value="Genomic_DNA"/>
</dbReference>
<dbReference type="AlphaFoldDB" id="A0A8E2JRM2"/>
<feature type="non-terminal residue" evidence="1">
    <location>
        <position position="115"/>
    </location>
</feature>
<proteinExistence type="predicted"/>
<organism evidence="1 2">
    <name type="scientific">Glonium stellatum</name>
    <dbReference type="NCBI Taxonomy" id="574774"/>
    <lineage>
        <taxon>Eukaryota</taxon>
        <taxon>Fungi</taxon>
        <taxon>Dikarya</taxon>
        <taxon>Ascomycota</taxon>
        <taxon>Pezizomycotina</taxon>
        <taxon>Dothideomycetes</taxon>
        <taxon>Pleosporomycetidae</taxon>
        <taxon>Gloniales</taxon>
        <taxon>Gloniaceae</taxon>
        <taxon>Glonium</taxon>
    </lineage>
</organism>
<protein>
    <submittedName>
        <fullName evidence="1">Uncharacterized protein</fullName>
    </submittedName>
</protein>
<reference evidence="1 2" key="1">
    <citation type="journal article" date="2016" name="Nat. Commun.">
        <title>Ectomycorrhizal ecology is imprinted in the genome of the dominant symbiotic fungus Cenococcum geophilum.</title>
        <authorList>
            <consortium name="DOE Joint Genome Institute"/>
            <person name="Peter M."/>
            <person name="Kohler A."/>
            <person name="Ohm R.A."/>
            <person name="Kuo A."/>
            <person name="Krutzmann J."/>
            <person name="Morin E."/>
            <person name="Arend M."/>
            <person name="Barry K.W."/>
            <person name="Binder M."/>
            <person name="Choi C."/>
            <person name="Clum A."/>
            <person name="Copeland A."/>
            <person name="Grisel N."/>
            <person name="Haridas S."/>
            <person name="Kipfer T."/>
            <person name="LaButti K."/>
            <person name="Lindquist E."/>
            <person name="Lipzen A."/>
            <person name="Maire R."/>
            <person name="Meier B."/>
            <person name="Mihaltcheva S."/>
            <person name="Molinier V."/>
            <person name="Murat C."/>
            <person name="Poggeler S."/>
            <person name="Quandt C.A."/>
            <person name="Sperisen C."/>
            <person name="Tritt A."/>
            <person name="Tisserant E."/>
            <person name="Crous P.W."/>
            <person name="Henrissat B."/>
            <person name="Nehls U."/>
            <person name="Egli S."/>
            <person name="Spatafora J.W."/>
            <person name="Grigoriev I.V."/>
            <person name="Martin F.M."/>
        </authorList>
    </citation>
    <scope>NUCLEOTIDE SEQUENCE [LARGE SCALE GENOMIC DNA]</scope>
    <source>
        <strain evidence="1 2">CBS 207.34</strain>
    </source>
</reference>